<dbReference type="AlphaFoldDB" id="A0A158KLC3"/>
<name>A0A158KLC3_9BURK</name>
<feature type="transmembrane region" description="Helical" evidence="1">
    <location>
        <begin position="82"/>
        <end position="99"/>
    </location>
</feature>
<sequence>MNFPWFPLCLNFLLLGAAVFICDRINASQREVRWNGALMFVGFCLLAMTLDLLLTSIFASVPATDRMNYVNLASRSAWTERVIAYLIPCAVGVFLAMRFRQRQHRSDGPVRIQTSDYTHSELSV</sequence>
<dbReference type="RefSeq" id="WP_087659741.1">
    <property type="nucleotide sequence ID" value="NZ_FCOL02000068.1"/>
</dbReference>
<evidence type="ECO:0000256" key="1">
    <source>
        <dbReference type="SAM" id="Phobius"/>
    </source>
</evidence>
<keyword evidence="1" id="KW-1133">Transmembrane helix</keyword>
<dbReference type="EMBL" id="FCOL02000068">
    <property type="protein sequence ID" value="SAL81968.1"/>
    <property type="molecule type" value="Genomic_DNA"/>
</dbReference>
<keyword evidence="1" id="KW-0472">Membrane</keyword>
<evidence type="ECO:0000313" key="2">
    <source>
        <dbReference type="EMBL" id="SAL81968.1"/>
    </source>
</evidence>
<keyword evidence="3" id="KW-1185">Reference proteome</keyword>
<comment type="caution">
    <text evidence="2">The sequence shown here is derived from an EMBL/GenBank/DDBJ whole genome shotgun (WGS) entry which is preliminary data.</text>
</comment>
<evidence type="ECO:0000313" key="3">
    <source>
        <dbReference type="Proteomes" id="UP000054925"/>
    </source>
</evidence>
<accession>A0A158KLC3</accession>
<reference evidence="2" key="1">
    <citation type="submission" date="2016-01" db="EMBL/GenBank/DDBJ databases">
        <authorList>
            <person name="Peeters C."/>
        </authorList>
    </citation>
    <scope>NUCLEOTIDE SEQUENCE [LARGE SCALE GENOMIC DNA]</scope>
    <source>
        <strain evidence="2">LMG 22937</strain>
    </source>
</reference>
<dbReference type="OrthoDB" id="9132122at2"/>
<proteinExistence type="predicted"/>
<gene>
    <name evidence="2" type="ORF">AWB67_05993</name>
</gene>
<keyword evidence="1" id="KW-0812">Transmembrane</keyword>
<organism evidence="2 3">
    <name type="scientific">Caballeronia terrestris</name>
    <dbReference type="NCBI Taxonomy" id="1226301"/>
    <lineage>
        <taxon>Bacteria</taxon>
        <taxon>Pseudomonadati</taxon>
        <taxon>Pseudomonadota</taxon>
        <taxon>Betaproteobacteria</taxon>
        <taxon>Burkholderiales</taxon>
        <taxon>Burkholderiaceae</taxon>
        <taxon>Caballeronia</taxon>
    </lineage>
</organism>
<feature type="transmembrane region" description="Helical" evidence="1">
    <location>
        <begin position="6"/>
        <end position="25"/>
    </location>
</feature>
<feature type="transmembrane region" description="Helical" evidence="1">
    <location>
        <begin position="37"/>
        <end position="62"/>
    </location>
</feature>
<dbReference type="Proteomes" id="UP000054925">
    <property type="component" value="Unassembled WGS sequence"/>
</dbReference>
<protein>
    <submittedName>
        <fullName evidence="2">Uncharacterized protein</fullName>
    </submittedName>
</protein>